<dbReference type="CDD" id="cd00130">
    <property type="entry name" value="PAS"/>
    <property type="match status" value="1"/>
</dbReference>
<organism evidence="1 2">
    <name type="scientific">Mucilaginibacter mali</name>
    <dbReference type="NCBI Taxonomy" id="2740462"/>
    <lineage>
        <taxon>Bacteria</taxon>
        <taxon>Pseudomonadati</taxon>
        <taxon>Bacteroidota</taxon>
        <taxon>Sphingobacteriia</taxon>
        <taxon>Sphingobacteriales</taxon>
        <taxon>Sphingobacteriaceae</taxon>
        <taxon>Mucilaginibacter</taxon>
    </lineage>
</organism>
<reference evidence="1 2" key="1">
    <citation type="submission" date="2020-05" db="EMBL/GenBank/DDBJ databases">
        <title>Mucilaginibacter mali sp. nov.</title>
        <authorList>
            <person name="Kim H.S."/>
            <person name="Lee K.C."/>
            <person name="Suh M.K."/>
            <person name="Kim J.-S."/>
            <person name="Han K.-I."/>
            <person name="Eom M.K."/>
            <person name="Shin Y.K."/>
            <person name="Lee J.-S."/>
        </authorList>
    </citation>
    <scope>NUCLEOTIDE SEQUENCE [LARGE SCALE GENOMIC DNA]</scope>
    <source>
        <strain evidence="1 2">G2-14</strain>
    </source>
</reference>
<gene>
    <name evidence="1" type="ORF">HQ865_25460</name>
</gene>
<name>A0A7D4UH99_9SPHI</name>
<dbReference type="InterPro" id="IPR000014">
    <property type="entry name" value="PAS"/>
</dbReference>
<dbReference type="AlphaFoldDB" id="A0A7D4UH99"/>
<sequence>MNGAINACNPTAIVFFKFNKEEITGAHVMSVFHKELQLHILEQVRFILIGIRAELKDTLLISKSDKEIPVNLTISRVILNQKLIGISFSCWRYRIIELIYTLL</sequence>
<dbReference type="Proteomes" id="UP000505355">
    <property type="component" value="Chromosome"/>
</dbReference>
<protein>
    <recommendedName>
        <fullName evidence="3">PAS domain-containing protein</fullName>
    </recommendedName>
</protein>
<dbReference type="EMBL" id="CP054139">
    <property type="protein sequence ID" value="QKJ32956.1"/>
    <property type="molecule type" value="Genomic_DNA"/>
</dbReference>
<accession>A0A7D4UH99</accession>
<dbReference type="SUPFAM" id="SSF55785">
    <property type="entry name" value="PYP-like sensor domain (PAS domain)"/>
    <property type="match status" value="1"/>
</dbReference>
<keyword evidence="2" id="KW-1185">Reference proteome</keyword>
<evidence type="ECO:0000313" key="2">
    <source>
        <dbReference type="Proteomes" id="UP000505355"/>
    </source>
</evidence>
<proteinExistence type="predicted"/>
<dbReference type="Gene3D" id="3.30.450.20">
    <property type="entry name" value="PAS domain"/>
    <property type="match status" value="1"/>
</dbReference>
<dbReference type="KEGG" id="mmab:HQ865_25460"/>
<evidence type="ECO:0008006" key="3">
    <source>
        <dbReference type="Google" id="ProtNLM"/>
    </source>
</evidence>
<dbReference type="InterPro" id="IPR035965">
    <property type="entry name" value="PAS-like_dom_sf"/>
</dbReference>
<evidence type="ECO:0000313" key="1">
    <source>
        <dbReference type="EMBL" id="QKJ32956.1"/>
    </source>
</evidence>